<dbReference type="InterPro" id="IPR001611">
    <property type="entry name" value="Leu-rich_rpt"/>
</dbReference>
<keyword evidence="5" id="KW-0472">Membrane</keyword>
<comment type="subcellular location">
    <subcellularLocation>
        <location evidence="1">Membrane</location>
    </subcellularLocation>
</comment>
<protein>
    <submittedName>
        <fullName evidence="9">Probable leucine-rich repeat receptor-like protein kinase At1g35710</fullName>
    </submittedName>
</protein>
<dbReference type="GeneID" id="105114205"/>
<dbReference type="Proteomes" id="UP000694918">
    <property type="component" value="Unplaced"/>
</dbReference>
<dbReference type="PRINTS" id="PR00019">
    <property type="entry name" value="LEURICHRPT"/>
</dbReference>
<dbReference type="GO" id="GO:0016020">
    <property type="term" value="C:membrane"/>
    <property type="evidence" value="ECO:0007669"/>
    <property type="project" value="UniProtKB-SubCell"/>
</dbReference>
<evidence type="ECO:0000256" key="1">
    <source>
        <dbReference type="ARBA" id="ARBA00004370"/>
    </source>
</evidence>
<evidence type="ECO:0000256" key="2">
    <source>
        <dbReference type="ARBA" id="ARBA00022614"/>
    </source>
</evidence>
<gene>
    <name evidence="9" type="primary">LOC105114205</name>
</gene>
<feature type="chain" id="PRO_5042533393" evidence="7">
    <location>
        <begin position="28"/>
        <end position="201"/>
    </location>
</feature>
<accession>A0AAJ6TD91</accession>
<evidence type="ECO:0000313" key="9">
    <source>
        <dbReference type="RefSeq" id="XP_011008988.1"/>
    </source>
</evidence>
<sequence length="201" mass="22019">MDSELSAVLVIRLLFFNFLLLWQLGNGIKVNNGTTNIKANGDNTTIGALTDAEARTLRLLFKSLQSKNTTQSPLSYPICSTNMDAEIRCSCDSTKSRSACWVTAINLASKMLDGFIHSSLSLFKNLRVLDLSSNFLTGSIPPSLTTLQSLRILNLADNNLDGTIPLNLSGLQSLRYLDLSRNKLTGPIPDSISDCQYLNIM</sequence>
<evidence type="ECO:0000313" key="8">
    <source>
        <dbReference type="Proteomes" id="UP000694918"/>
    </source>
</evidence>
<dbReference type="AlphaFoldDB" id="A0AAJ6TD91"/>
<evidence type="ECO:0000256" key="4">
    <source>
        <dbReference type="ARBA" id="ARBA00022737"/>
    </source>
</evidence>
<dbReference type="InterPro" id="IPR032675">
    <property type="entry name" value="LRR_dom_sf"/>
</dbReference>
<dbReference type="KEGG" id="peu:105114205"/>
<reference evidence="9" key="1">
    <citation type="submission" date="2025-08" db="UniProtKB">
        <authorList>
            <consortium name="RefSeq"/>
        </authorList>
    </citation>
    <scope>IDENTIFICATION</scope>
</reference>
<evidence type="ECO:0000256" key="3">
    <source>
        <dbReference type="ARBA" id="ARBA00022729"/>
    </source>
</evidence>
<dbReference type="SUPFAM" id="SSF52058">
    <property type="entry name" value="L domain-like"/>
    <property type="match status" value="1"/>
</dbReference>
<dbReference type="PANTHER" id="PTHR48064">
    <property type="entry name" value="OS01G0750400 PROTEIN"/>
    <property type="match status" value="1"/>
</dbReference>
<dbReference type="FunFam" id="3.80.10.10:FF:000041">
    <property type="entry name" value="LRR receptor-like serine/threonine-protein kinase ERECTA"/>
    <property type="match status" value="1"/>
</dbReference>
<dbReference type="Gene3D" id="3.80.10.10">
    <property type="entry name" value="Ribonuclease Inhibitor"/>
    <property type="match status" value="1"/>
</dbReference>
<dbReference type="RefSeq" id="XP_011008988.1">
    <property type="nucleotide sequence ID" value="XM_011010686.1"/>
</dbReference>
<dbReference type="Pfam" id="PF13855">
    <property type="entry name" value="LRR_8"/>
    <property type="match status" value="1"/>
</dbReference>
<organism evidence="8 9">
    <name type="scientific">Populus euphratica</name>
    <name type="common">Euphrates poplar</name>
    <dbReference type="NCBI Taxonomy" id="75702"/>
    <lineage>
        <taxon>Eukaryota</taxon>
        <taxon>Viridiplantae</taxon>
        <taxon>Streptophyta</taxon>
        <taxon>Embryophyta</taxon>
        <taxon>Tracheophyta</taxon>
        <taxon>Spermatophyta</taxon>
        <taxon>Magnoliopsida</taxon>
        <taxon>eudicotyledons</taxon>
        <taxon>Gunneridae</taxon>
        <taxon>Pentapetalae</taxon>
        <taxon>rosids</taxon>
        <taxon>fabids</taxon>
        <taxon>Malpighiales</taxon>
        <taxon>Salicaceae</taxon>
        <taxon>Saliceae</taxon>
        <taxon>Populus</taxon>
    </lineage>
</organism>
<dbReference type="InterPro" id="IPR053038">
    <property type="entry name" value="RLP_Defense"/>
</dbReference>
<dbReference type="PANTHER" id="PTHR48064:SF6">
    <property type="entry name" value="RECEPTOR-LIKE PROTEIN KINASE 2"/>
    <property type="match status" value="1"/>
</dbReference>
<feature type="signal peptide" evidence="7">
    <location>
        <begin position="1"/>
        <end position="27"/>
    </location>
</feature>
<evidence type="ECO:0000256" key="7">
    <source>
        <dbReference type="SAM" id="SignalP"/>
    </source>
</evidence>
<evidence type="ECO:0000256" key="5">
    <source>
        <dbReference type="ARBA" id="ARBA00023136"/>
    </source>
</evidence>
<dbReference type="PROSITE" id="PS51450">
    <property type="entry name" value="LRR"/>
    <property type="match status" value="1"/>
</dbReference>
<keyword evidence="2" id="KW-0433">Leucine-rich repeat</keyword>
<keyword evidence="6" id="KW-0325">Glycoprotein</keyword>
<proteinExistence type="predicted"/>
<keyword evidence="8" id="KW-1185">Reference proteome</keyword>
<name>A0AAJ6TD91_POPEU</name>
<evidence type="ECO:0000256" key="6">
    <source>
        <dbReference type="ARBA" id="ARBA00023180"/>
    </source>
</evidence>
<keyword evidence="4" id="KW-0677">Repeat</keyword>
<keyword evidence="3 7" id="KW-0732">Signal</keyword>